<keyword evidence="4" id="KW-1185">Reference proteome</keyword>
<dbReference type="Proteomes" id="UP001596378">
    <property type="component" value="Unassembled WGS sequence"/>
</dbReference>
<dbReference type="NCBIfam" id="TIGR02896">
    <property type="entry name" value="spore_III_AF"/>
    <property type="match status" value="1"/>
</dbReference>
<evidence type="ECO:0000256" key="1">
    <source>
        <dbReference type="SAM" id="MobiDB-lite"/>
    </source>
</evidence>
<dbReference type="InterPro" id="IPR014245">
    <property type="entry name" value="Spore_III_AF"/>
</dbReference>
<feature type="region of interest" description="Disordered" evidence="1">
    <location>
        <begin position="192"/>
        <end position="212"/>
    </location>
</feature>
<dbReference type="RefSeq" id="WP_378050685.1">
    <property type="nucleotide sequence ID" value="NZ_JBHMDN010000028.1"/>
</dbReference>
<evidence type="ECO:0000313" key="4">
    <source>
        <dbReference type="Proteomes" id="UP001596378"/>
    </source>
</evidence>
<keyword evidence="2" id="KW-0812">Transmembrane</keyword>
<keyword evidence="2" id="KW-1133">Transmembrane helix</keyword>
<organism evidence="3 4">
    <name type="scientific">Cohnella cellulosilytica</name>
    <dbReference type="NCBI Taxonomy" id="986710"/>
    <lineage>
        <taxon>Bacteria</taxon>
        <taxon>Bacillati</taxon>
        <taxon>Bacillota</taxon>
        <taxon>Bacilli</taxon>
        <taxon>Bacillales</taxon>
        <taxon>Paenibacillaceae</taxon>
        <taxon>Cohnella</taxon>
    </lineage>
</organism>
<proteinExistence type="predicted"/>
<evidence type="ECO:0000256" key="2">
    <source>
        <dbReference type="SAM" id="Phobius"/>
    </source>
</evidence>
<reference evidence="4" key="1">
    <citation type="journal article" date="2019" name="Int. J. Syst. Evol. Microbiol.">
        <title>The Global Catalogue of Microorganisms (GCM) 10K type strain sequencing project: providing services to taxonomists for standard genome sequencing and annotation.</title>
        <authorList>
            <consortium name="The Broad Institute Genomics Platform"/>
            <consortium name="The Broad Institute Genome Sequencing Center for Infectious Disease"/>
            <person name="Wu L."/>
            <person name="Ma J."/>
        </authorList>
    </citation>
    <scope>NUCLEOTIDE SEQUENCE [LARGE SCALE GENOMIC DNA]</scope>
    <source>
        <strain evidence="4">KCTC 12907</strain>
    </source>
</reference>
<evidence type="ECO:0000313" key="3">
    <source>
        <dbReference type="EMBL" id="MFC7147412.1"/>
    </source>
</evidence>
<comment type="caution">
    <text evidence="3">The sequence shown here is derived from an EMBL/GenBank/DDBJ whole genome shotgun (WGS) entry which is preliminary data.</text>
</comment>
<keyword evidence="2" id="KW-0472">Membrane</keyword>
<dbReference type="EMBL" id="JBHTAI010000001">
    <property type="protein sequence ID" value="MFC7147412.1"/>
    <property type="molecule type" value="Genomic_DNA"/>
</dbReference>
<sequence>MDIMNALSGWLRQVIAVLLLASLIDLLLPNRTMQRYVRLVAGLFILLTMATPIMQWIKGDFGSRLAEGLQAVEQAPAGADRQLAMIEEEGARLRDSRLAQAAELTAAKLETEIRGEVEKAGGHPVRRVKVGLEKVSDGSLAVAKVTIELEPDGAEAAGSRSGGETDDGPIRDVAVEAVADVEIEVEVGGKRATGDERTVAESAAEEDERLDRETRKGIAALVADRFGIASSIVEVKLPGEAQNARQAQ</sequence>
<gene>
    <name evidence="3" type="primary">spoIIIAF</name>
    <name evidence="3" type="ORF">ACFQMJ_02595</name>
</gene>
<accession>A0ABW2F2M7</accession>
<dbReference type="Pfam" id="PF09581">
    <property type="entry name" value="Spore_III_AF"/>
    <property type="match status" value="1"/>
</dbReference>
<name>A0ABW2F2M7_9BACL</name>
<feature type="transmembrane region" description="Helical" evidence="2">
    <location>
        <begin position="6"/>
        <end position="24"/>
    </location>
</feature>
<feature type="transmembrane region" description="Helical" evidence="2">
    <location>
        <begin position="36"/>
        <end position="57"/>
    </location>
</feature>
<protein>
    <submittedName>
        <fullName evidence="3">Stage III sporulation protein AF</fullName>
    </submittedName>
</protein>